<evidence type="ECO:0000259" key="15">
    <source>
        <dbReference type="PROSITE" id="PS00624"/>
    </source>
</evidence>
<dbReference type="InterPro" id="IPR005140">
    <property type="entry name" value="eRF1_Pelota-like_N"/>
</dbReference>
<dbReference type="GO" id="GO:0071025">
    <property type="term" value="P:RNA surveillance"/>
    <property type="evidence" value="ECO:0007669"/>
    <property type="project" value="InterPro"/>
</dbReference>
<dbReference type="InterPro" id="IPR005141">
    <property type="entry name" value="eRF1_2"/>
</dbReference>
<dbReference type="SUPFAM" id="SSF55315">
    <property type="entry name" value="L30e-like"/>
    <property type="match status" value="1"/>
</dbReference>
<dbReference type="Pfam" id="PF05199">
    <property type="entry name" value="GMC_oxred_C"/>
    <property type="match status" value="1"/>
</dbReference>
<dbReference type="EC" id="1.1.99.1" evidence="16"/>
<accession>A0A364N753</accession>
<dbReference type="FunFam" id="2.30.30.870:FF:000004">
    <property type="entry name" value="Protein DOM34 homolog"/>
    <property type="match status" value="1"/>
</dbReference>
<dbReference type="InterPro" id="IPR004405">
    <property type="entry name" value="TF_pelota"/>
</dbReference>
<comment type="subcellular location">
    <subcellularLocation>
        <location evidence="2">Cytoplasm</location>
    </subcellularLocation>
</comment>
<evidence type="ECO:0000313" key="16">
    <source>
        <dbReference type="EMBL" id="RAR13139.1"/>
    </source>
</evidence>
<dbReference type="Gene3D" id="2.30.30.870">
    <property type="entry name" value="Pelota, domain A"/>
    <property type="match status" value="1"/>
</dbReference>
<dbReference type="Gene3D" id="3.30.420.60">
    <property type="entry name" value="eRF1 domain 2"/>
    <property type="match status" value="1"/>
</dbReference>
<proteinExistence type="inferred from homology"/>
<evidence type="ECO:0000256" key="3">
    <source>
        <dbReference type="ARBA" id="ARBA00009504"/>
    </source>
</evidence>
<dbReference type="GO" id="GO:0070651">
    <property type="term" value="P:nonfunctional rRNA decay"/>
    <property type="evidence" value="ECO:0007669"/>
    <property type="project" value="TreeGrafter"/>
</dbReference>
<evidence type="ECO:0000256" key="6">
    <source>
        <dbReference type="ARBA" id="ARBA00022618"/>
    </source>
</evidence>
<dbReference type="PANTHER" id="PTHR10853">
    <property type="entry name" value="PELOTA"/>
    <property type="match status" value="1"/>
</dbReference>
<dbReference type="SUPFAM" id="SSF51905">
    <property type="entry name" value="FAD/NAD(P)-binding domain"/>
    <property type="match status" value="1"/>
</dbReference>
<evidence type="ECO:0000256" key="2">
    <source>
        <dbReference type="ARBA" id="ARBA00004496"/>
    </source>
</evidence>
<dbReference type="SUPFAM" id="SSF159065">
    <property type="entry name" value="Dom34/Pelota N-terminal domain-like"/>
    <property type="match status" value="1"/>
</dbReference>
<keyword evidence="9" id="KW-0469">Meiosis</keyword>
<dbReference type="GO" id="GO:0046872">
    <property type="term" value="F:metal ion binding"/>
    <property type="evidence" value="ECO:0007669"/>
    <property type="project" value="UniProtKB-KW"/>
</dbReference>
<dbReference type="AlphaFoldDB" id="A0A364N753"/>
<comment type="similarity">
    <text evidence="3">Belongs to the eukaryotic release factor 1 family. Pelota subfamily.</text>
</comment>
<dbReference type="GO" id="GO:0070966">
    <property type="term" value="P:nuclear-transcribed mRNA catabolic process, no-go decay"/>
    <property type="evidence" value="ECO:0007669"/>
    <property type="project" value="InterPro"/>
</dbReference>
<dbReference type="OrthoDB" id="269227at2759"/>
<reference evidence="17" key="1">
    <citation type="submission" date="2018-05" db="EMBL/GenBank/DDBJ databases">
        <title>Draft genome sequence of Stemphylium lycopersici strain CIDEFI 213.</title>
        <authorList>
            <person name="Medina R."/>
            <person name="Franco M.E.E."/>
            <person name="Lucentini C.G."/>
            <person name="Saparrat M.C.N."/>
            <person name="Balatti P.A."/>
        </authorList>
    </citation>
    <scope>NUCLEOTIDE SEQUENCE [LARGE SCALE GENOMIC DNA]</scope>
    <source>
        <strain evidence="17">CIDEFI 213</strain>
    </source>
</reference>
<dbReference type="SMART" id="SM01194">
    <property type="entry name" value="eRF1_1"/>
    <property type="match status" value="1"/>
</dbReference>
<evidence type="ECO:0000256" key="11">
    <source>
        <dbReference type="RuleBase" id="RU003968"/>
    </source>
</evidence>
<dbReference type="Gene3D" id="3.30.560.10">
    <property type="entry name" value="Glucose Oxidase, domain 3"/>
    <property type="match status" value="1"/>
</dbReference>
<keyword evidence="8" id="KW-0498">Mitosis</keyword>
<evidence type="ECO:0000256" key="4">
    <source>
        <dbReference type="ARBA" id="ARBA00010790"/>
    </source>
</evidence>
<dbReference type="InterPro" id="IPR058547">
    <property type="entry name" value="Pelota_N"/>
</dbReference>
<dbReference type="InterPro" id="IPR042226">
    <property type="entry name" value="eFR1_2_sf"/>
</dbReference>
<dbReference type="EMBL" id="QGDH01000040">
    <property type="protein sequence ID" value="RAR13139.1"/>
    <property type="molecule type" value="Genomic_DNA"/>
</dbReference>
<keyword evidence="11" id="KW-0285">Flavoprotein</keyword>
<dbReference type="GO" id="GO:0008812">
    <property type="term" value="F:choline dehydrogenase activity"/>
    <property type="evidence" value="ECO:0007669"/>
    <property type="project" value="UniProtKB-EC"/>
</dbReference>
<feature type="domain" description="Glucose-methanol-choline oxidoreductase N-terminal" evidence="14">
    <location>
        <begin position="108"/>
        <end position="131"/>
    </location>
</feature>
<dbReference type="InterPro" id="IPR005142">
    <property type="entry name" value="eRF1_3"/>
</dbReference>
<organism evidence="16 17">
    <name type="scientific">Stemphylium lycopersici</name>
    <name type="common">Tomato gray leaf spot disease fungus</name>
    <name type="synonym">Thyrospora lycopersici</name>
    <dbReference type="NCBI Taxonomy" id="183478"/>
    <lineage>
        <taxon>Eukaryota</taxon>
        <taxon>Fungi</taxon>
        <taxon>Dikarya</taxon>
        <taxon>Ascomycota</taxon>
        <taxon>Pezizomycotina</taxon>
        <taxon>Dothideomycetes</taxon>
        <taxon>Pleosporomycetidae</taxon>
        <taxon>Pleosporales</taxon>
        <taxon>Pleosporineae</taxon>
        <taxon>Pleosporaceae</taxon>
        <taxon>Stemphylium</taxon>
    </lineage>
</organism>
<evidence type="ECO:0000256" key="13">
    <source>
        <dbReference type="SAM" id="SignalP"/>
    </source>
</evidence>
<comment type="cofactor">
    <cofactor evidence="1">
        <name>a divalent metal cation</name>
        <dbReference type="ChEBI" id="CHEBI:60240"/>
    </cofactor>
</comment>
<evidence type="ECO:0000313" key="17">
    <source>
        <dbReference type="Proteomes" id="UP000249619"/>
    </source>
</evidence>
<dbReference type="GO" id="GO:0070481">
    <property type="term" value="P:nuclear-transcribed mRNA catabolic process, non-stop decay"/>
    <property type="evidence" value="ECO:0007669"/>
    <property type="project" value="InterPro"/>
</dbReference>
<gene>
    <name evidence="16" type="ORF">DDE83_003524</name>
</gene>
<dbReference type="PANTHER" id="PTHR10853:SF0">
    <property type="entry name" value="PROTEIN PELOTA HOMOLOG"/>
    <property type="match status" value="1"/>
</dbReference>
<evidence type="ECO:0000256" key="9">
    <source>
        <dbReference type="ARBA" id="ARBA00023254"/>
    </source>
</evidence>
<dbReference type="GO" id="GO:0051301">
    <property type="term" value="P:cell division"/>
    <property type="evidence" value="ECO:0007669"/>
    <property type="project" value="UniProtKB-KW"/>
</dbReference>
<dbReference type="PROSITE" id="PS00623">
    <property type="entry name" value="GMC_OXRED_1"/>
    <property type="match status" value="1"/>
</dbReference>
<evidence type="ECO:0000259" key="14">
    <source>
        <dbReference type="PROSITE" id="PS00623"/>
    </source>
</evidence>
<dbReference type="PROSITE" id="PS00624">
    <property type="entry name" value="GMC_OXRED_2"/>
    <property type="match status" value="1"/>
</dbReference>
<dbReference type="Pfam" id="PF00732">
    <property type="entry name" value="GMC_oxred_N"/>
    <property type="match status" value="1"/>
</dbReference>
<feature type="signal peptide" evidence="13">
    <location>
        <begin position="1"/>
        <end position="23"/>
    </location>
</feature>
<dbReference type="Pfam" id="PF03465">
    <property type="entry name" value="eRF1_3"/>
    <property type="match status" value="1"/>
</dbReference>
<evidence type="ECO:0000256" key="10">
    <source>
        <dbReference type="ARBA" id="ARBA00023306"/>
    </source>
</evidence>
<keyword evidence="16" id="KW-0560">Oxidoreductase</keyword>
<dbReference type="InterPro" id="IPR007867">
    <property type="entry name" value="GMC_OxRtase_C"/>
</dbReference>
<keyword evidence="13" id="KW-0732">Signal</keyword>
<feature type="domain" description="Glucose-methanol-choline oxidoreductase N-terminal" evidence="15">
    <location>
        <begin position="297"/>
        <end position="311"/>
    </location>
</feature>
<keyword evidence="5" id="KW-0963">Cytoplasm</keyword>
<dbReference type="GO" id="GO:0006412">
    <property type="term" value="P:translation"/>
    <property type="evidence" value="ECO:0007669"/>
    <property type="project" value="UniProtKB-ARBA"/>
</dbReference>
<dbReference type="NCBIfam" id="TIGR00111">
    <property type="entry name" value="pelota"/>
    <property type="match status" value="1"/>
</dbReference>
<feature type="region of interest" description="Disordered" evidence="12">
    <location>
        <begin position="1006"/>
        <end position="1025"/>
    </location>
</feature>
<dbReference type="Gene3D" id="3.30.1330.30">
    <property type="match status" value="1"/>
</dbReference>
<dbReference type="Proteomes" id="UP000249619">
    <property type="component" value="Unassembled WGS sequence"/>
</dbReference>
<name>A0A364N753_STELY</name>
<dbReference type="GO" id="GO:0051321">
    <property type="term" value="P:meiotic cell cycle"/>
    <property type="evidence" value="ECO:0007669"/>
    <property type="project" value="UniProtKB-KW"/>
</dbReference>
<dbReference type="Pfam" id="PF03464">
    <property type="entry name" value="eRF1_2"/>
    <property type="match status" value="1"/>
</dbReference>
<dbReference type="Gene3D" id="3.50.50.60">
    <property type="entry name" value="FAD/NAD(P)-binding domain"/>
    <property type="match status" value="1"/>
</dbReference>
<dbReference type="SUPFAM" id="SSF53137">
    <property type="entry name" value="Translational machinery components"/>
    <property type="match status" value="1"/>
</dbReference>
<dbReference type="GO" id="GO:0050660">
    <property type="term" value="F:flavin adenine dinucleotide binding"/>
    <property type="evidence" value="ECO:0007669"/>
    <property type="project" value="InterPro"/>
</dbReference>
<dbReference type="GO" id="GO:0005737">
    <property type="term" value="C:cytoplasm"/>
    <property type="evidence" value="ECO:0007669"/>
    <property type="project" value="UniProtKB-SubCell"/>
</dbReference>
<protein>
    <submittedName>
        <fullName evidence="16">Gmc oxidoreductase</fullName>
        <ecNumber evidence="16">1.1.99.1</ecNumber>
    </submittedName>
</protein>
<dbReference type="InterPro" id="IPR029064">
    <property type="entry name" value="Ribosomal_eL30-like_sf"/>
</dbReference>
<keyword evidence="11" id="KW-0274">FAD</keyword>
<dbReference type="STRING" id="183478.A0A364N753"/>
<dbReference type="GO" id="GO:1990533">
    <property type="term" value="C:Dom34-Hbs1 complex"/>
    <property type="evidence" value="ECO:0007669"/>
    <property type="project" value="UniProtKB-ARBA"/>
</dbReference>
<feature type="chain" id="PRO_5016991214" evidence="13">
    <location>
        <begin position="24"/>
        <end position="1025"/>
    </location>
</feature>
<dbReference type="Pfam" id="PF26356">
    <property type="entry name" value="Pelota_N"/>
    <property type="match status" value="1"/>
</dbReference>
<dbReference type="InterPro" id="IPR000172">
    <property type="entry name" value="GMC_OxRdtase_N"/>
</dbReference>
<sequence length="1025" mass="111138">MPVFSRLAVAVQLVAVFLSPVLGAAANKPYDYVIVGGGVSGLIVANRITEDKSKTVLVIEAGDNVDTPATKIPYKANDMTSASGLIWENINSLPEPGLGNSSYAVIIAKVLGGGSVINGMVYDRGSAADYDAWEALGNKGWGWSGMEPYFIKGTTFQPPTADVAKDFNITWDPSTYGEGPLAVSITSNQYEDIKDYWAAWKASGVYVPEDGNAGEAYGPSWYANTMDATTGRRAHARYAYYDPIQSRTNLHILTGTTANKIVFDDRKKAMATGVEVTDKTGKSSTFYAKKEVVLAAGAIQTPKLLQLSGVGPKAVLEAAGIETRVELDAVGSNFQDHAYATVIFNTTSNYFPNSNSLTTNATFNASAWEEYEEHKTGPYTYARGNALAFISLPDMTNDTQSLISTLTSQTATDYLPSIYKDNKRLAKGFAKQREVIADIFSRRDAAVAEFPVPADGSYGLVGVEKPLSRGTVHINPENPSGPPNVIYNAFVNPIDRIIMSVGLRFFRTIWARPELASHKISETVPGAQYTTDEEIYDSLLAQAMLSPTLAHPSGSCPMMAEKDGGCVSDKLLVYGTQHLSIVDASIIPIIPSCHLQATMYGIGEKAADIIKSSMKLLKSQIEHKTGAGFATLLPEEPEDMWHAFNLIQENDLIRAKAVRRVSKTSDAGSTSSQRIALDLTITVTSTDFDIGSEQLHVSGRVAVENEHVKLGQHHTLDLELNRKFTLEKADGWDSIALEQLKEACDASKRAELWAVVMGEGIANICMITEHQTILRQKIEVAVPRKRKGGVDGHSKGMDRFFSMTLATLLRHLDLPSNPNTVASTPAEKTLPLLLASPGFTATAFLHYIKAEATRTTHKPLLALLPTILIAHSSSAHTHSLHEVLSSPAITNKLSDKKFARETALMDKFATLMRLDDGRAWYGPREVERAVAKGAVGRGGGVLLINNALFRAQNVRERRRWVKLVDLVRDQEGGEVRVLSSLHESGKRLEGLGGVAAILTFPLEDLDEEGDGGEGADAEEVGEMVI</sequence>
<comment type="caution">
    <text evidence="16">The sequence shown here is derived from an EMBL/GenBank/DDBJ whole genome shotgun (WGS) entry which is preliminary data.</text>
</comment>
<keyword evidence="17" id="KW-1185">Reference proteome</keyword>
<dbReference type="FunFam" id="3.30.1330.30:FF:000008">
    <property type="entry name" value="Protein pelota homolog"/>
    <property type="match status" value="1"/>
</dbReference>
<dbReference type="SUPFAM" id="SSF54373">
    <property type="entry name" value="FAD-linked reductases, C-terminal domain"/>
    <property type="match status" value="1"/>
</dbReference>
<keyword evidence="10" id="KW-0131">Cell cycle</keyword>
<dbReference type="InterPro" id="IPR036188">
    <property type="entry name" value="FAD/NAD-bd_sf"/>
</dbReference>
<evidence type="ECO:0000256" key="7">
    <source>
        <dbReference type="ARBA" id="ARBA00022723"/>
    </source>
</evidence>
<dbReference type="InterPro" id="IPR038069">
    <property type="entry name" value="Pelota/DOM34_N"/>
</dbReference>
<evidence type="ECO:0000256" key="5">
    <source>
        <dbReference type="ARBA" id="ARBA00022490"/>
    </source>
</evidence>
<keyword evidence="6" id="KW-0132">Cell division</keyword>
<dbReference type="FunFam" id="3.30.420.60:FF:000004">
    <property type="entry name" value="Protein DOM34 homolog"/>
    <property type="match status" value="1"/>
</dbReference>
<dbReference type="GO" id="GO:0032790">
    <property type="term" value="P:ribosome disassembly"/>
    <property type="evidence" value="ECO:0007669"/>
    <property type="project" value="TreeGrafter"/>
</dbReference>
<comment type="similarity">
    <text evidence="4 11">Belongs to the GMC oxidoreductase family.</text>
</comment>
<evidence type="ECO:0000256" key="8">
    <source>
        <dbReference type="ARBA" id="ARBA00022776"/>
    </source>
</evidence>
<evidence type="ECO:0000256" key="12">
    <source>
        <dbReference type="SAM" id="MobiDB-lite"/>
    </source>
</evidence>
<evidence type="ECO:0000256" key="1">
    <source>
        <dbReference type="ARBA" id="ARBA00001968"/>
    </source>
</evidence>
<keyword evidence="7" id="KW-0479">Metal-binding</keyword>